<evidence type="ECO:0000313" key="2">
    <source>
        <dbReference type="Proteomes" id="UP000002218"/>
    </source>
</evidence>
<dbReference type="HOGENOM" id="CLU_1823283_0_0_11"/>
<dbReference type="STRING" id="479431.Namu_4617"/>
<organism evidence="1 2">
    <name type="scientific">Nakamurella multipartita (strain ATCC 700099 / DSM 44233 / CIP 104796 / JCM 9543 / NBRC 105858 / Y-104)</name>
    <name type="common">Microsphaera multipartita</name>
    <dbReference type="NCBI Taxonomy" id="479431"/>
    <lineage>
        <taxon>Bacteria</taxon>
        <taxon>Bacillati</taxon>
        <taxon>Actinomycetota</taxon>
        <taxon>Actinomycetes</taxon>
        <taxon>Nakamurellales</taxon>
        <taxon>Nakamurellaceae</taxon>
        <taxon>Nakamurella</taxon>
    </lineage>
</organism>
<proteinExistence type="predicted"/>
<accession>C8X6Z8</accession>
<dbReference type="Proteomes" id="UP000002218">
    <property type="component" value="Chromosome"/>
</dbReference>
<evidence type="ECO:0000313" key="1">
    <source>
        <dbReference type="EMBL" id="ACV80896.1"/>
    </source>
</evidence>
<dbReference type="InParanoid" id="C8X6Z8"/>
<reference evidence="2" key="1">
    <citation type="submission" date="2009-09" db="EMBL/GenBank/DDBJ databases">
        <title>The complete genome of Nakamurella multipartita DSM 44233.</title>
        <authorList>
            <consortium name="US DOE Joint Genome Institute (JGI-PGF)"/>
            <person name="Lucas S."/>
            <person name="Copeland A."/>
            <person name="Lapidus A."/>
            <person name="Glavina del Rio T."/>
            <person name="Dalin E."/>
            <person name="Tice H."/>
            <person name="Bruce D."/>
            <person name="Goodwin L."/>
            <person name="Pitluck S."/>
            <person name="Kyrpides N."/>
            <person name="Mavromatis K."/>
            <person name="Ivanova N."/>
            <person name="Ovchinnikova G."/>
            <person name="Sims D."/>
            <person name="Meincke L."/>
            <person name="Brettin T."/>
            <person name="Detter J.C."/>
            <person name="Han C."/>
            <person name="Larimer F."/>
            <person name="Land M."/>
            <person name="Hauser L."/>
            <person name="Markowitz V."/>
            <person name="Cheng J.-F."/>
            <person name="Hugenholtz P."/>
            <person name="Woyke T."/>
            <person name="Wu D."/>
            <person name="Klenk H.-P."/>
            <person name="Eisen J.A."/>
        </authorList>
    </citation>
    <scope>NUCLEOTIDE SEQUENCE [LARGE SCALE GENOMIC DNA]</scope>
    <source>
        <strain evidence="2">ATCC 700099 / DSM 44233 / CIP 104796 / JCM 9543 / NBRC 105858 / Y-104</strain>
    </source>
</reference>
<sequence length="141" mass="14558">MAATDAGPDGVTGTAHTGQDMVGGAAKLIGDAGSRLALDVAADGFVLVFVVQALVAHLDTSLFEDTENSALAESVGLHELAGAVAGFVVGSKLLEDFGWEAVVQFVDEAGCGSRVGLGFVTVRRQMAFQVTERRRNGGEMF</sequence>
<dbReference type="EMBL" id="CP001737">
    <property type="protein sequence ID" value="ACV80896.1"/>
    <property type="molecule type" value="Genomic_DNA"/>
</dbReference>
<dbReference type="AlphaFoldDB" id="C8X6Z8"/>
<gene>
    <name evidence="1" type="ordered locus">Namu_4617</name>
</gene>
<dbReference type="KEGG" id="nml:Namu_4617"/>
<protein>
    <submittedName>
        <fullName evidence="1">Uncharacterized protein</fullName>
    </submittedName>
</protein>
<reference evidence="1 2" key="2">
    <citation type="journal article" date="2010" name="Stand. Genomic Sci.">
        <title>Complete genome sequence of Nakamurella multipartita type strain (Y-104).</title>
        <authorList>
            <person name="Tice H."/>
            <person name="Mayilraj S."/>
            <person name="Sims D."/>
            <person name="Lapidus A."/>
            <person name="Nolan M."/>
            <person name="Lucas S."/>
            <person name="Glavina Del Rio T."/>
            <person name="Copeland A."/>
            <person name="Cheng J.F."/>
            <person name="Meincke L."/>
            <person name="Bruce D."/>
            <person name="Goodwin L."/>
            <person name="Pitluck S."/>
            <person name="Ivanova N."/>
            <person name="Mavromatis K."/>
            <person name="Ovchinnikova G."/>
            <person name="Pati A."/>
            <person name="Chen A."/>
            <person name="Palaniappan K."/>
            <person name="Land M."/>
            <person name="Hauser L."/>
            <person name="Chang Y.J."/>
            <person name="Jeffries C.D."/>
            <person name="Detter J.C."/>
            <person name="Brettin T."/>
            <person name="Rohde M."/>
            <person name="Goker M."/>
            <person name="Bristow J."/>
            <person name="Eisen J.A."/>
            <person name="Markowitz V."/>
            <person name="Hugenholtz P."/>
            <person name="Kyrpides N.C."/>
            <person name="Klenk H.P."/>
            <person name="Chen F."/>
        </authorList>
    </citation>
    <scope>NUCLEOTIDE SEQUENCE [LARGE SCALE GENOMIC DNA]</scope>
    <source>
        <strain evidence="2">ATCC 700099 / DSM 44233 / CIP 104796 / JCM 9543 / NBRC 105858 / Y-104</strain>
    </source>
</reference>
<name>C8X6Z8_NAKMY</name>
<keyword evidence="2" id="KW-1185">Reference proteome</keyword>